<evidence type="ECO:0000313" key="1">
    <source>
        <dbReference type="EMBL" id="VFJ48557.1"/>
    </source>
</evidence>
<organism evidence="1">
    <name type="scientific">Candidatus Kentrum sp. FW</name>
    <dbReference type="NCBI Taxonomy" id="2126338"/>
    <lineage>
        <taxon>Bacteria</taxon>
        <taxon>Pseudomonadati</taxon>
        <taxon>Pseudomonadota</taxon>
        <taxon>Gammaproteobacteria</taxon>
        <taxon>Candidatus Kentrum</taxon>
    </lineage>
</organism>
<accession>A0A450S9C8</accession>
<reference evidence="1" key="1">
    <citation type="submission" date="2019-02" db="EMBL/GenBank/DDBJ databases">
        <authorList>
            <person name="Gruber-Vodicka R. H."/>
            <person name="Seah K. B. B."/>
        </authorList>
    </citation>
    <scope>NUCLEOTIDE SEQUENCE</scope>
    <source>
        <strain evidence="1">BECK_BZ15</strain>
    </source>
</reference>
<gene>
    <name evidence="1" type="ORF">BECKFW1821A_GA0114235_102015</name>
</gene>
<sequence length="107" mass="12677">MILNTLSTTNKIYVSIFREKAHEYRRIPRLDKGTRVRDTLYAEVLDIIAAYEYGFADVLSHAYEEKGRKLTSWEVDKLFVDFETQAHWWPLLDKARNKNSQSRFGFS</sequence>
<name>A0A450S9C8_9GAMM</name>
<proteinExistence type="predicted"/>
<protein>
    <submittedName>
        <fullName evidence="1">Uncharacterized protein</fullName>
    </submittedName>
</protein>
<dbReference type="AlphaFoldDB" id="A0A450S9C8"/>
<dbReference type="EMBL" id="CAADEW010000020">
    <property type="protein sequence ID" value="VFJ48557.1"/>
    <property type="molecule type" value="Genomic_DNA"/>
</dbReference>